<keyword evidence="3" id="KW-0175">Coiled coil</keyword>
<dbReference type="GO" id="GO:0009421">
    <property type="term" value="C:bacterial-type flagellum filament cap"/>
    <property type="evidence" value="ECO:0007669"/>
    <property type="project" value="InterPro"/>
</dbReference>
<keyword evidence="10" id="KW-1185">Reference proteome</keyword>
<dbReference type="Pfam" id="PF02465">
    <property type="entry name" value="FliD_N"/>
    <property type="match status" value="1"/>
</dbReference>
<feature type="domain" description="Flagellar hook-associated protein 2 N-terminal" evidence="7">
    <location>
        <begin position="16"/>
        <end position="110"/>
    </location>
</feature>
<dbReference type="PANTHER" id="PTHR30288">
    <property type="entry name" value="FLAGELLAR CAP/ASSEMBLY PROTEIN FLID"/>
    <property type="match status" value="1"/>
</dbReference>
<sequence length="595" mass="63428">MALSSLTSAYSSNSGLNSLIAQYMSLEKRPLYDLQSQRTKLYSKIDLYTDLNSKISGLLDPTKDLASADNSSVYNSRSVSTSESKEVSATTGSNAATGTYQIRVKQLASGSSVQSSSGLITKAAVVSSSKVAPGSGTIDVTKSFGDAGFGTAPTGAVTINGWTSSDLATYASVQAFMDDVNTNAAANMYYDSTEDTFYLEDTTSGSLTFTESETPGGSGFFTQVKMRNAAGDYNSATAVTGIQADVLLSEANFDTAVSGSGSFKINGIEISWDASTDTLNSVINRINNSDANVTAYYDTSLDRVVMNSKSTGSSDTITLADVSGTFLMNTFKFSGQTASGGADAKFTINSTSSGDEISKSSNDFTINGINYTLKQANVSAYTENTFTTITVNQDTSAIKTKINDFLEKFNALTSHIKDKSGVDTEKFTRGPLAGNTTFINIRRQLLQIVVEKVTGLTEGEPNYLRKIGITVDSNLKVSLSDTSAFDSAIKSNPKAVENLFNATNGVAKKIESLLKPFVESTSSTTGSLIDNTKSTINTQITGINNRIKSMETRLSLKENQYRQQLSKMQELLNNLVLQGSQITMLTNSALNMMGT</sequence>
<dbReference type="InterPro" id="IPR040026">
    <property type="entry name" value="FliD"/>
</dbReference>
<organism evidence="9 10">
    <name type="scientific">Kuenenia stuttgartiensis</name>
    <dbReference type="NCBI Taxonomy" id="174633"/>
    <lineage>
        <taxon>Bacteria</taxon>
        <taxon>Pseudomonadati</taxon>
        <taxon>Planctomycetota</taxon>
        <taxon>Candidatus Brocadiia</taxon>
        <taxon>Candidatus Brocadiales</taxon>
        <taxon>Candidatus Brocadiaceae</taxon>
        <taxon>Candidatus Kuenenia</taxon>
    </lineage>
</organism>
<protein>
    <recommendedName>
        <fullName evidence="5">Flagellar hook-associated protein 2</fullName>
        <shortName evidence="5">HAP2</shortName>
    </recommendedName>
    <alternativeName>
        <fullName evidence="5">Flagellar cap protein</fullName>
    </alternativeName>
</protein>
<dbReference type="OrthoDB" id="251234at2"/>
<evidence type="ECO:0000256" key="4">
    <source>
        <dbReference type="ARBA" id="ARBA00023143"/>
    </source>
</evidence>
<evidence type="ECO:0000256" key="3">
    <source>
        <dbReference type="ARBA" id="ARBA00023054"/>
    </source>
</evidence>
<dbReference type="GO" id="GO:0007155">
    <property type="term" value="P:cell adhesion"/>
    <property type="evidence" value="ECO:0007669"/>
    <property type="project" value="InterPro"/>
</dbReference>
<dbReference type="Pfam" id="PF07195">
    <property type="entry name" value="FliD_C"/>
    <property type="match status" value="1"/>
</dbReference>
<feature type="compositionally biased region" description="Low complexity" evidence="6">
    <location>
        <begin position="70"/>
        <end position="92"/>
    </location>
</feature>
<comment type="function">
    <text evidence="5">Required for morphogenesis and for the elongation of the flagellar filament by facilitating polymerization of the flagellin monomers at the tip of growing filament. Forms a capping structure, which prevents flagellin subunits (transported through the central channel of the flagellum) from leaking out without polymerization at the distal end.</text>
</comment>
<keyword evidence="4 5" id="KW-0975">Bacterial flagellum</keyword>
<feature type="domain" description="Flagellar hook-associated protein 2 C-terminal" evidence="8">
    <location>
        <begin position="341"/>
        <end position="574"/>
    </location>
</feature>
<dbReference type="AlphaFoldDB" id="A0A2C9CIV0"/>
<dbReference type="InterPro" id="IPR003481">
    <property type="entry name" value="FliD_N"/>
</dbReference>
<evidence type="ECO:0000256" key="6">
    <source>
        <dbReference type="SAM" id="MobiDB-lite"/>
    </source>
</evidence>
<dbReference type="KEGG" id="kst:KSMBR1_3050"/>
<dbReference type="RefSeq" id="WP_099326099.1">
    <property type="nucleotide sequence ID" value="NZ_LT934425.1"/>
</dbReference>
<evidence type="ECO:0000256" key="2">
    <source>
        <dbReference type="ARBA" id="ARBA00011255"/>
    </source>
</evidence>
<comment type="similarity">
    <text evidence="1 5">Belongs to the FliD family.</text>
</comment>
<evidence type="ECO:0000259" key="7">
    <source>
        <dbReference type="Pfam" id="PF02465"/>
    </source>
</evidence>
<comment type="subunit">
    <text evidence="2 5">Homopentamer.</text>
</comment>
<evidence type="ECO:0000256" key="5">
    <source>
        <dbReference type="RuleBase" id="RU362066"/>
    </source>
</evidence>
<feature type="region of interest" description="Disordered" evidence="6">
    <location>
        <begin position="69"/>
        <end position="92"/>
    </location>
</feature>
<dbReference type="Proteomes" id="UP000221734">
    <property type="component" value="Chromosome Kuenenia_stuttgartiensis_MBR1"/>
</dbReference>
<gene>
    <name evidence="9" type="primary">fliD</name>
    <name evidence="9" type="ORF">KSMBR1_3050</name>
</gene>
<comment type="subcellular location">
    <subcellularLocation>
        <location evidence="5">Secreted</location>
    </subcellularLocation>
    <subcellularLocation>
        <location evidence="5">Bacterial flagellum</location>
    </subcellularLocation>
</comment>
<dbReference type="GO" id="GO:0071973">
    <property type="term" value="P:bacterial-type flagellum-dependent cell motility"/>
    <property type="evidence" value="ECO:0007669"/>
    <property type="project" value="TreeGrafter"/>
</dbReference>
<dbReference type="GO" id="GO:0009424">
    <property type="term" value="C:bacterial-type flagellum hook"/>
    <property type="evidence" value="ECO:0007669"/>
    <property type="project" value="UniProtKB-UniRule"/>
</dbReference>
<proteinExistence type="inferred from homology"/>
<evidence type="ECO:0000313" key="10">
    <source>
        <dbReference type="Proteomes" id="UP000221734"/>
    </source>
</evidence>
<reference evidence="10" key="1">
    <citation type="submission" date="2017-10" db="EMBL/GenBank/DDBJ databases">
        <authorList>
            <person name="Frank J."/>
        </authorList>
    </citation>
    <scope>NUCLEOTIDE SEQUENCE [LARGE SCALE GENOMIC DNA]</scope>
</reference>
<evidence type="ECO:0000256" key="1">
    <source>
        <dbReference type="ARBA" id="ARBA00009764"/>
    </source>
</evidence>
<name>A0A2C9CIV0_KUEST</name>
<dbReference type="GO" id="GO:0005576">
    <property type="term" value="C:extracellular region"/>
    <property type="evidence" value="ECO:0007669"/>
    <property type="project" value="UniProtKB-SubCell"/>
</dbReference>
<accession>A0A2C9CIV0</accession>
<dbReference type="EMBL" id="LT934425">
    <property type="protein sequence ID" value="SOH05528.1"/>
    <property type="molecule type" value="Genomic_DNA"/>
</dbReference>
<evidence type="ECO:0000313" key="9">
    <source>
        <dbReference type="EMBL" id="SOH05528.1"/>
    </source>
</evidence>
<dbReference type="PANTHER" id="PTHR30288:SF0">
    <property type="entry name" value="FLAGELLAR HOOK-ASSOCIATED PROTEIN 2"/>
    <property type="match status" value="1"/>
</dbReference>
<keyword evidence="5" id="KW-0964">Secreted</keyword>
<evidence type="ECO:0000259" key="8">
    <source>
        <dbReference type="Pfam" id="PF07195"/>
    </source>
</evidence>
<dbReference type="InterPro" id="IPR010809">
    <property type="entry name" value="FliD_C"/>
</dbReference>